<dbReference type="SMART" id="SM00448">
    <property type="entry name" value="REC"/>
    <property type="match status" value="1"/>
</dbReference>
<evidence type="ECO:0000259" key="4">
    <source>
        <dbReference type="PROSITE" id="PS50110"/>
    </source>
</evidence>
<dbReference type="EMBL" id="BSOG01000001">
    <property type="protein sequence ID" value="GLR12161.1"/>
    <property type="molecule type" value="Genomic_DNA"/>
</dbReference>
<dbReference type="InterPro" id="IPR050469">
    <property type="entry name" value="Diguanylate_Cyclase"/>
</dbReference>
<evidence type="ECO:0000256" key="2">
    <source>
        <dbReference type="ARBA" id="ARBA00034247"/>
    </source>
</evidence>
<dbReference type="SUPFAM" id="SSF55073">
    <property type="entry name" value="Nucleotide cyclase"/>
    <property type="match status" value="1"/>
</dbReference>
<dbReference type="SUPFAM" id="SSF52172">
    <property type="entry name" value="CheY-like"/>
    <property type="match status" value="1"/>
</dbReference>
<dbReference type="EC" id="2.7.7.65" evidence="1"/>
<dbReference type="Proteomes" id="UP001156706">
    <property type="component" value="Unassembled WGS sequence"/>
</dbReference>
<feature type="domain" description="Response regulatory" evidence="4">
    <location>
        <begin position="17"/>
        <end position="132"/>
    </location>
</feature>
<dbReference type="PROSITE" id="PS50110">
    <property type="entry name" value="RESPONSE_REGULATORY"/>
    <property type="match status" value="1"/>
</dbReference>
<dbReference type="PANTHER" id="PTHR45138">
    <property type="entry name" value="REGULATORY COMPONENTS OF SENSORY TRANSDUCTION SYSTEM"/>
    <property type="match status" value="1"/>
</dbReference>
<feature type="modified residue" description="4-aspartylphosphate" evidence="3">
    <location>
        <position position="65"/>
    </location>
</feature>
<accession>A0ABQ5YC76</accession>
<dbReference type="RefSeq" id="WP_284195296.1">
    <property type="nucleotide sequence ID" value="NZ_BSOG01000001.1"/>
</dbReference>
<dbReference type="InterPro" id="IPR043128">
    <property type="entry name" value="Rev_trsase/Diguanyl_cyclase"/>
</dbReference>
<dbReference type="InterPro" id="IPR001789">
    <property type="entry name" value="Sig_transdc_resp-reg_receiver"/>
</dbReference>
<dbReference type="Pfam" id="PF00072">
    <property type="entry name" value="Response_reg"/>
    <property type="match status" value="1"/>
</dbReference>
<dbReference type="InterPro" id="IPR011006">
    <property type="entry name" value="CheY-like_superfamily"/>
</dbReference>
<evidence type="ECO:0000256" key="3">
    <source>
        <dbReference type="PROSITE-ProRule" id="PRU00169"/>
    </source>
</evidence>
<dbReference type="Pfam" id="PF00990">
    <property type="entry name" value="GGDEF"/>
    <property type="match status" value="1"/>
</dbReference>
<protein>
    <recommendedName>
        <fullName evidence="1">diguanylate cyclase</fullName>
        <ecNumber evidence="1">2.7.7.65</ecNumber>
    </recommendedName>
</protein>
<organism evidence="6 7">
    <name type="scientific">Chitinimonas prasina</name>
    <dbReference type="NCBI Taxonomy" id="1434937"/>
    <lineage>
        <taxon>Bacteria</taxon>
        <taxon>Pseudomonadati</taxon>
        <taxon>Pseudomonadota</taxon>
        <taxon>Betaproteobacteria</taxon>
        <taxon>Neisseriales</taxon>
        <taxon>Chitinibacteraceae</taxon>
        <taxon>Chitinimonas</taxon>
    </lineage>
</organism>
<dbReference type="PANTHER" id="PTHR45138:SF9">
    <property type="entry name" value="DIGUANYLATE CYCLASE DGCM-RELATED"/>
    <property type="match status" value="1"/>
</dbReference>
<dbReference type="NCBIfam" id="TIGR00254">
    <property type="entry name" value="GGDEF"/>
    <property type="match status" value="1"/>
</dbReference>
<reference evidence="7" key="1">
    <citation type="journal article" date="2019" name="Int. J. Syst. Evol. Microbiol.">
        <title>The Global Catalogue of Microorganisms (GCM) 10K type strain sequencing project: providing services to taxonomists for standard genome sequencing and annotation.</title>
        <authorList>
            <consortium name="The Broad Institute Genomics Platform"/>
            <consortium name="The Broad Institute Genome Sequencing Center for Infectious Disease"/>
            <person name="Wu L."/>
            <person name="Ma J."/>
        </authorList>
    </citation>
    <scope>NUCLEOTIDE SEQUENCE [LARGE SCALE GENOMIC DNA]</scope>
    <source>
        <strain evidence="7">NBRC 110044</strain>
    </source>
</reference>
<evidence type="ECO:0000313" key="6">
    <source>
        <dbReference type="EMBL" id="GLR12161.1"/>
    </source>
</evidence>
<sequence>MINDLKMLIELRGARPKILVADDQPINIRAIHEIFKSECDIFMATSGEQALSLASSHRPDLIILDVMMPEMDGHEVCRRLKQDVVTKEIPVIFLTAQHTPEDEVLGFQLGAVDFIHKPIDSFVIQARVETHLALKLQTEYLRKIALTDGLTGIANRRQFDVTLVQDWLQCTREANPLSIVIVDVDHFKKFNDTYGHLLGDKCLRDVAHAIRAALRRPYDLATRYGGEEFACLLPNTDFDGAMHIAELIRQAVAALEIAHQQSETSPVVTVSLGVATCIPTSAYESAKLLAAADAQLYEAKQSGRNQARGKYLVE</sequence>
<evidence type="ECO:0000256" key="1">
    <source>
        <dbReference type="ARBA" id="ARBA00012528"/>
    </source>
</evidence>
<comment type="caution">
    <text evidence="6">The sequence shown here is derived from an EMBL/GenBank/DDBJ whole genome shotgun (WGS) entry which is preliminary data.</text>
</comment>
<dbReference type="PROSITE" id="PS50887">
    <property type="entry name" value="GGDEF"/>
    <property type="match status" value="1"/>
</dbReference>
<dbReference type="SMART" id="SM00267">
    <property type="entry name" value="GGDEF"/>
    <property type="match status" value="1"/>
</dbReference>
<dbReference type="Gene3D" id="3.30.70.270">
    <property type="match status" value="1"/>
</dbReference>
<name>A0ABQ5YC76_9NEIS</name>
<dbReference type="CDD" id="cd01949">
    <property type="entry name" value="GGDEF"/>
    <property type="match status" value="1"/>
</dbReference>
<evidence type="ECO:0000313" key="7">
    <source>
        <dbReference type="Proteomes" id="UP001156706"/>
    </source>
</evidence>
<evidence type="ECO:0000259" key="5">
    <source>
        <dbReference type="PROSITE" id="PS50887"/>
    </source>
</evidence>
<dbReference type="InterPro" id="IPR029787">
    <property type="entry name" value="Nucleotide_cyclase"/>
</dbReference>
<proteinExistence type="predicted"/>
<keyword evidence="7" id="KW-1185">Reference proteome</keyword>
<comment type="catalytic activity">
    <reaction evidence="2">
        <text>2 GTP = 3',3'-c-di-GMP + 2 diphosphate</text>
        <dbReference type="Rhea" id="RHEA:24898"/>
        <dbReference type="ChEBI" id="CHEBI:33019"/>
        <dbReference type="ChEBI" id="CHEBI:37565"/>
        <dbReference type="ChEBI" id="CHEBI:58805"/>
        <dbReference type="EC" id="2.7.7.65"/>
    </reaction>
</comment>
<feature type="domain" description="GGDEF" evidence="5">
    <location>
        <begin position="175"/>
        <end position="312"/>
    </location>
</feature>
<keyword evidence="3" id="KW-0597">Phosphoprotein</keyword>
<dbReference type="InterPro" id="IPR000160">
    <property type="entry name" value="GGDEF_dom"/>
</dbReference>
<gene>
    <name evidence="6" type="ORF">GCM10007907_09510</name>
</gene>
<dbReference type="Gene3D" id="3.40.50.2300">
    <property type="match status" value="1"/>
</dbReference>